<dbReference type="EMBL" id="BAAAHE010000016">
    <property type="protein sequence ID" value="GAA0619137.1"/>
    <property type="molecule type" value="Genomic_DNA"/>
</dbReference>
<evidence type="ECO:0000313" key="1">
    <source>
        <dbReference type="EMBL" id="GAA0619137.1"/>
    </source>
</evidence>
<protein>
    <recommendedName>
        <fullName evidence="3">MoaD/ThiS family protein</fullName>
    </recommendedName>
</protein>
<evidence type="ECO:0008006" key="3">
    <source>
        <dbReference type="Google" id="ProtNLM"/>
    </source>
</evidence>
<dbReference type="InterPro" id="IPR012675">
    <property type="entry name" value="Beta-grasp_dom_sf"/>
</dbReference>
<dbReference type="SUPFAM" id="SSF54285">
    <property type="entry name" value="MoaD/ThiS"/>
    <property type="match status" value="1"/>
</dbReference>
<dbReference type="Gene3D" id="3.10.20.30">
    <property type="match status" value="1"/>
</dbReference>
<organism evidence="1 2">
    <name type="scientific">Sporichthya brevicatena</name>
    <dbReference type="NCBI Taxonomy" id="171442"/>
    <lineage>
        <taxon>Bacteria</taxon>
        <taxon>Bacillati</taxon>
        <taxon>Actinomycetota</taxon>
        <taxon>Actinomycetes</taxon>
        <taxon>Sporichthyales</taxon>
        <taxon>Sporichthyaceae</taxon>
        <taxon>Sporichthya</taxon>
    </lineage>
</organism>
<evidence type="ECO:0000313" key="2">
    <source>
        <dbReference type="Proteomes" id="UP001500957"/>
    </source>
</evidence>
<keyword evidence="2" id="KW-1185">Reference proteome</keyword>
<dbReference type="Proteomes" id="UP001500957">
    <property type="component" value="Unassembled WGS sequence"/>
</dbReference>
<dbReference type="RefSeq" id="WP_344604588.1">
    <property type="nucleotide sequence ID" value="NZ_BAAAHE010000016.1"/>
</dbReference>
<comment type="caution">
    <text evidence="1">The sequence shown here is derived from an EMBL/GenBank/DDBJ whole genome shotgun (WGS) entry which is preliminary data.</text>
</comment>
<dbReference type="InterPro" id="IPR016155">
    <property type="entry name" value="Mopterin_synth/thiamin_S_b"/>
</dbReference>
<reference evidence="1 2" key="1">
    <citation type="journal article" date="2019" name="Int. J. Syst. Evol. Microbiol.">
        <title>The Global Catalogue of Microorganisms (GCM) 10K type strain sequencing project: providing services to taxonomists for standard genome sequencing and annotation.</title>
        <authorList>
            <consortium name="The Broad Institute Genomics Platform"/>
            <consortium name="The Broad Institute Genome Sequencing Center for Infectious Disease"/>
            <person name="Wu L."/>
            <person name="Ma J."/>
        </authorList>
    </citation>
    <scope>NUCLEOTIDE SEQUENCE [LARGE SCALE GENOMIC DNA]</scope>
    <source>
        <strain evidence="1 2">JCM 10671</strain>
    </source>
</reference>
<sequence length="78" mass="7979">MSDVPEVRVSCYGALASRARTRSLTVRARTLGEAAAAVGLELNLHVVAALNGERISRDPEVVLAAGDSVAFISADAGG</sequence>
<proteinExistence type="predicted"/>
<name>A0ABN1GTK2_9ACTN</name>
<accession>A0ABN1GTK2</accession>
<gene>
    <name evidence="1" type="ORF">GCM10009547_21950</name>
</gene>